<evidence type="ECO:0000256" key="1">
    <source>
        <dbReference type="ARBA" id="ARBA00022737"/>
    </source>
</evidence>
<dbReference type="SUPFAM" id="SSF101898">
    <property type="entry name" value="NHL repeat"/>
    <property type="match status" value="1"/>
</dbReference>
<sequence>MAPTFTNPISRRIPAPAALILPGVVLVMSLLSPVGHAVPVASALGEPAEPQVDSMLIQADANGGREFESPLGVAIDAGAEEIVVANSGLNRIEFFGADGHPHGYFVHRVFDATGTERDGLPKHVAVDSRGRVLVVDAFASYVNICDFRGRSVGRIEMPAPDNDLNSGHGPGPIAVGPDGRIYVAARGKQGRIHVFDADGKWQTTWGETGNKPGQLAAITGIGVAPNGEVFVCCVSTELGVQVFDAKGAYLRGFGVHDIGPGRFSQPTSLVVTPEGRVWVTDNVRHNIQVFDLTGKLLGVLGGGDGPGAILYPSALASDGKGMFALVETGGKRLRLMWVR</sequence>
<dbReference type="PROSITE" id="PS51125">
    <property type="entry name" value="NHL"/>
    <property type="match status" value="1"/>
</dbReference>
<dbReference type="AlphaFoldDB" id="A0A933SFM7"/>
<dbReference type="GO" id="GO:0008270">
    <property type="term" value="F:zinc ion binding"/>
    <property type="evidence" value="ECO:0007669"/>
    <property type="project" value="UniProtKB-KW"/>
</dbReference>
<gene>
    <name evidence="3" type="ORF">HZA61_06275</name>
</gene>
<name>A0A933SFM7_UNCEI</name>
<proteinExistence type="predicted"/>
<dbReference type="Pfam" id="PF01436">
    <property type="entry name" value="NHL"/>
    <property type="match status" value="1"/>
</dbReference>
<comment type="caution">
    <text evidence="3">The sequence shown here is derived from an EMBL/GenBank/DDBJ whole genome shotgun (WGS) entry which is preliminary data.</text>
</comment>
<dbReference type="EMBL" id="JACRIW010000041">
    <property type="protein sequence ID" value="MBI5169074.1"/>
    <property type="molecule type" value="Genomic_DNA"/>
</dbReference>
<evidence type="ECO:0000313" key="4">
    <source>
        <dbReference type="Proteomes" id="UP000696931"/>
    </source>
</evidence>
<organism evidence="3 4">
    <name type="scientific">Eiseniibacteriota bacterium</name>
    <dbReference type="NCBI Taxonomy" id="2212470"/>
    <lineage>
        <taxon>Bacteria</taxon>
        <taxon>Candidatus Eiseniibacteriota</taxon>
    </lineage>
</organism>
<protein>
    <submittedName>
        <fullName evidence="3">NHL repeat-containing protein</fullName>
    </submittedName>
</protein>
<keyword evidence="1" id="KW-0677">Repeat</keyword>
<dbReference type="GO" id="GO:0043161">
    <property type="term" value="P:proteasome-mediated ubiquitin-dependent protein catabolic process"/>
    <property type="evidence" value="ECO:0007669"/>
    <property type="project" value="TreeGrafter"/>
</dbReference>
<dbReference type="InterPro" id="IPR001258">
    <property type="entry name" value="NHL_repeat"/>
</dbReference>
<dbReference type="PANTHER" id="PTHR24104">
    <property type="entry name" value="E3 UBIQUITIN-PROTEIN LIGASE NHLRC1-RELATED"/>
    <property type="match status" value="1"/>
</dbReference>
<dbReference type="GO" id="GO:0000209">
    <property type="term" value="P:protein polyubiquitination"/>
    <property type="evidence" value="ECO:0007669"/>
    <property type="project" value="TreeGrafter"/>
</dbReference>
<accession>A0A933SFM7</accession>
<reference evidence="3" key="1">
    <citation type="submission" date="2020-07" db="EMBL/GenBank/DDBJ databases">
        <title>Huge and variable diversity of episymbiotic CPR bacteria and DPANN archaea in groundwater ecosystems.</title>
        <authorList>
            <person name="He C.Y."/>
            <person name="Keren R."/>
            <person name="Whittaker M."/>
            <person name="Farag I.F."/>
            <person name="Doudna J."/>
            <person name="Cate J.H.D."/>
            <person name="Banfield J.F."/>
        </authorList>
    </citation>
    <scope>NUCLEOTIDE SEQUENCE</scope>
    <source>
        <strain evidence="3">NC_groundwater_1813_Pr3_B-0.1um_71_17</strain>
    </source>
</reference>
<dbReference type="InterPro" id="IPR011042">
    <property type="entry name" value="6-blade_b-propeller_TolB-like"/>
</dbReference>
<dbReference type="CDD" id="cd05819">
    <property type="entry name" value="NHL"/>
    <property type="match status" value="1"/>
</dbReference>
<dbReference type="Proteomes" id="UP000696931">
    <property type="component" value="Unassembled WGS sequence"/>
</dbReference>
<evidence type="ECO:0000313" key="3">
    <source>
        <dbReference type="EMBL" id="MBI5169074.1"/>
    </source>
</evidence>
<dbReference type="Gene3D" id="2.120.10.30">
    <property type="entry name" value="TolB, C-terminal domain"/>
    <property type="match status" value="2"/>
</dbReference>
<evidence type="ECO:0000256" key="2">
    <source>
        <dbReference type="PROSITE-ProRule" id="PRU00504"/>
    </source>
</evidence>
<dbReference type="PANTHER" id="PTHR24104:SF25">
    <property type="entry name" value="PROTEIN LIN-41"/>
    <property type="match status" value="1"/>
</dbReference>
<dbReference type="InterPro" id="IPR050952">
    <property type="entry name" value="TRIM-NHL_E3_ligases"/>
</dbReference>
<feature type="repeat" description="NHL" evidence="2">
    <location>
        <begin position="253"/>
        <end position="293"/>
    </location>
</feature>
<dbReference type="GO" id="GO:0061630">
    <property type="term" value="F:ubiquitin protein ligase activity"/>
    <property type="evidence" value="ECO:0007669"/>
    <property type="project" value="TreeGrafter"/>
</dbReference>